<dbReference type="SUPFAM" id="SSF56300">
    <property type="entry name" value="Metallo-dependent phosphatases"/>
    <property type="match status" value="1"/>
</dbReference>
<feature type="domain" description="Calcineurin-like phosphoesterase" evidence="2">
    <location>
        <begin position="87"/>
        <end position="187"/>
    </location>
</feature>
<dbReference type="Proteomes" id="UP001141552">
    <property type="component" value="Unassembled WGS sequence"/>
</dbReference>
<feature type="signal peptide" evidence="1">
    <location>
        <begin position="1"/>
        <end position="24"/>
    </location>
</feature>
<evidence type="ECO:0000259" key="2">
    <source>
        <dbReference type="Pfam" id="PF00149"/>
    </source>
</evidence>
<name>A0A9Q0GGH8_9ROSI</name>
<organism evidence="3 4">
    <name type="scientific">Turnera subulata</name>
    <dbReference type="NCBI Taxonomy" id="218843"/>
    <lineage>
        <taxon>Eukaryota</taxon>
        <taxon>Viridiplantae</taxon>
        <taxon>Streptophyta</taxon>
        <taxon>Embryophyta</taxon>
        <taxon>Tracheophyta</taxon>
        <taxon>Spermatophyta</taxon>
        <taxon>Magnoliopsida</taxon>
        <taxon>eudicotyledons</taxon>
        <taxon>Gunneridae</taxon>
        <taxon>Pentapetalae</taxon>
        <taxon>rosids</taxon>
        <taxon>fabids</taxon>
        <taxon>Malpighiales</taxon>
        <taxon>Passifloraceae</taxon>
        <taxon>Turnera</taxon>
    </lineage>
</organism>
<feature type="non-terminal residue" evidence="3">
    <location>
        <position position="1"/>
    </location>
</feature>
<protein>
    <recommendedName>
        <fullName evidence="2">Calcineurin-like phosphoesterase domain-containing protein</fullName>
    </recommendedName>
</protein>
<feature type="non-terminal residue" evidence="3">
    <location>
        <position position="211"/>
    </location>
</feature>
<keyword evidence="4" id="KW-1185">Reference proteome</keyword>
<accession>A0A9Q0GGH8</accession>
<reference evidence="3" key="1">
    <citation type="submission" date="2022-02" db="EMBL/GenBank/DDBJ databases">
        <authorList>
            <person name="Henning P.M."/>
            <person name="McCubbin A.G."/>
            <person name="Shore J.S."/>
        </authorList>
    </citation>
    <scope>NUCLEOTIDE SEQUENCE</scope>
    <source>
        <strain evidence="3">F60SS</strain>
        <tissue evidence="3">Leaves</tissue>
    </source>
</reference>
<dbReference type="PANTHER" id="PTHR14795:SF0">
    <property type="entry name" value="TRANSMEMBRANE PROTEIN 62"/>
    <property type="match status" value="1"/>
</dbReference>
<keyword evidence="1" id="KW-0732">Signal</keyword>
<dbReference type="InterPro" id="IPR004843">
    <property type="entry name" value="Calcineurin-like_PHP"/>
</dbReference>
<reference evidence="3" key="2">
    <citation type="journal article" date="2023" name="Plants (Basel)">
        <title>Annotation of the Turnera subulata (Passifloraceae) Draft Genome Reveals the S-Locus Evolved after the Divergence of Turneroideae from Passifloroideae in a Stepwise Manner.</title>
        <authorList>
            <person name="Henning P.M."/>
            <person name="Roalson E.H."/>
            <person name="Mir W."/>
            <person name="McCubbin A.G."/>
            <person name="Shore J.S."/>
        </authorList>
    </citation>
    <scope>NUCLEOTIDE SEQUENCE</scope>
    <source>
        <strain evidence="3">F60SS</strain>
    </source>
</reference>
<gene>
    <name evidence="3" type="ORF">Tsubulata_047846</name>
</gene>
<dbReference type="Pfam" id="PF00149">
    <property type="entry name" value="Metallophos"/>
    <property type="match status" value="1"/>
</dbReference>
<dbReference type="GO" id="GO:0016787">
    <property type="term" value="F:hydrolase activity"/>
    <property type="evidence" value="ECO:0007669"/>
    <property type="project" value="InterPro"/>
</dbReference>
<feature type="chain" id="PRO_5040122006" description="Calcineurin-like phosphoesterase domain-containing protein" evidence="1">
    <location>
        <begin position="25"/>
        <end position="211"/>
    </location>
</feature>
<evidence type="ECO:0000256" key="1">
    <source>
        <dbReference type="SAM" id="SignalP"/>
    </source>
</evidence>
<proteinExistence type="predicted"/>
<comment type="caution">
    <text evidence="3">The sequence shown here is derived from an EMBL/GenBank/DDBJ whole genome shotgun (WGS) entry which is preliminary data.</text>
</comment>
<dbReference type="AlphaFoldDB" id="A0A9Q0GGH8"/>
<evidence type="ECO:0000313" key="4">
    <source>
        <dbReference type="Proteomes" id="UP001141552"/>
    </source>
</evidence>
<dbReference type="InterPro" id="IPR029052">
    <property type="entry name" value="Metallo-depent_PP-like"/>
</dbReference>
<evidence type="ECO:0000313" key="3">
    <source>
        <dbReference type="EMBL" id="KAJ4849814.1"/>
    </source>
</evidence>
<dbReference type="Gene3D" id="3.60.21.10">
    <property type="match status" value="1"/>
</dbReference>
<sequence>SPGLWGRRMGILVLLMVVVLCLFAATPPSSVVGQQEAEEELVSSQPVKWERRVSRGQEKGEELVSSQPEKLEGRVIQAKRGPQSVIWVVQLSDLHFSVHHPERAIDFKNIVGPALRMINPSLVLITGDLTDGKSKDLLTMKQNEDEWLEYQNVMEDVIKRSGLDKSIFYDLRGNHDSFGVPVVGGSFDFFSKYSINGQLGRRGNVNSVTIE</sequence>
<dbReference type="EMBL" id="JAKUCV010000491">
    <property type="protein sequence ID" value="KAJ4849814.1"/>
    <property type="molecule type" value="Genomic_DNA"/>
</dbReference>
<dbReference type="OrthoDB" id="1687935at2759"/>
<dbReference type="PANTHER" id="PTHR14795">
    <property type="entry name" value="HELICASE RELATED"/>
    <property type="match status" value="1"/>
</dbReference>